<comment type="caution">
    <text evidence="2">The sequence shown here is derived from an EMBL/GenBank/DDBJ whole genome shotgun (WGS) entry which is preliminary data.</text>
</comment>
<dbReference type="Proteomes" id="UP001500466">
    <property type="component" value="Unassembled WGS sequence"/>
</dbReference>
<accession>A0ABP9I8T2</accession>
<reference evidence="3" key="1">
    <citation type="journal article" date="2019" name="Int. J. Syst. Evol. Microbiol.">
        <title>The Global Catalogue of Microorganisms (GCM) 10K type strain sequencing project: providing services to taxonomists for standard genome sequencing and annotation.</title>
        <authorList>
            <consortium name="The Broad Institute Genomics Platform"/>
            <consortium name="The Broad Institute Genome Sequencing Center for Infectious Disease"/>
            <person name="Wu L."/>
            <person name="Ma J."/>
        </authorList>
    </citation>
    <scope>NUCLEOTIDE SEQUENCE [LARGE SCALE GENOMIC DNA]</scope>
    <source>
        <strain evidence="3">JCM 17986</strain>
    </source>
</reference>
<feature type="region of interest" description="Disordered" evidence="1">
    <location>
        <begin position="27"/>
        <end position="77"/>
    </location>
</feature>
<name>A0ABP9I8T2_9ACTN</name>
<dbReference type="EMBL" id="BAABHS010000044">
    <property type="protein sequence ID" value="GAA4991490.1"/>
    <property type="molecule type" value="Genomic_DNA"/>
</dbReference>
<organism evidence="2 3">
    <name type="scientific">Yinghuangia aomiensis</name>
    <dbReference type="NCBI Taxonomy" id="676205"/>
    <lineage>
        <taxon>Bacteria</taxon>
        <taxon>Bacillati</taxon>
        <taxon>Actinomycetota</taxon>
        <taxon>Actinomycetes</taxon>
        <taxon>Kitasatosporales</taxon>
        <taxon>Streptomycetaceae</taxon>
        <taxon>Yinghuangia</taxon>
    </lineage>
</organism>
<keyword evidence="3" id="KW-1185">Reference proteome</keyword>
<evidence type="ECO:0000313" key="3">
    <source>
        <dbReference type="Proteomes" id="UP001500466"/>
    </source>
</evidence>
<feature type="compositionally biased region" description="Low complexity" evidence="1">
    <location>
        <begin position="31"/>
        <end position="44"/>
    </location>
</feature>
<proteinExistence type="predicted"/>
<evidence type="ECO:0000313" key="2">
    <source>
        <dbReference type="EMBL" id="GAA4991490.1"/>
    </source>
</evidence>
<evidence type="ECO:0000256" key="1">
    <source>
        <dbReference type="SAM" id="MobiDB-lite"/>
    </source>
</evidence>
<gene>
    <name evidence="2" type="ORF">GCM10023205_74460</name>
</gene>
<sequence length="77" mass="8441">MSRSWHTVFAAALADFDAFCSGDSELESEHAAPAARTATTTNDAHTGRFSTDYSHSHDAEQSINGQHVNRRYISGRN</sequence>
<protein>
    <submittedName>
        <fullName evidence="2">Uncharacterized protein</fullName>
    </submittedName>
</protein>